<evidence type="ECO:0000256" key="2">
    <source>
        <dbReference type="ARBA" id="ARBA00009993"/>
    </source>
</evidence>
<dbReference type="PANTHER" id="PTHR11165">
    <property type="entry name" value="SKP1"/>
    <property type="match status" value="1"/>
</dbReference>
<dbReference type="Gene3D" id="3.30.710.10">
    <property type="entry name" value="Potassium Channel Kv1.1, Chain A"/>
    <property type="match status" value="1"/>
</dbReference>
<evidence type="ECO:0000259" key="5">
    <source>
        <dbReference type="Pfam" id="PF01466"/>
    </source>
</evidence>
<comment type="similarity">
    <text evidence="2 4">Belongs to the SKP1 family.</text>
</comment>
<dbReference type="Pfam" id="PF01466">
    <property type="entry name" value="Skp1"/>
    <property type="match status" value="1"/>
</dbReference>
<keyword evidence="3 4" id="KW-0833">Ubl conjugation pathway</keyword>
<dbReference type="InterPro" id="IPR001232">
    <property type="entry name" value="SKP1-like"/>
</dbReference>
<evidence type="ECO:0000313" key="8">
    <source>
        <dbReference type="Proteomes" id="UP001188597"/>
    </source>
</evidence>
<comment type="subunit">
    <text evidence="4">Part of a SCF (SKP1-cullin-F-box) protein ligase complex.</text>
</comment>
<keyword evidence="8" id="KW-1185">Reference proteome</keyword>
<evidence type="ECO:0000313" key="7">
    <source>
        <dbReference type="EMBL" id="KAK3022070.1"/>
    </source>
</evidence>
<dbReference type="Proteomes" id="UP001188597">
    <property type="component" value="Unassembled WGS sequence"/>
</dbReference>
<dbReference type="GO" id="GO:0006511">
    <property type="term" value="P:ubiquitin-dependent protein catabolic process"/>
    <property type="evidence" value="ECO:0007669"/>
    <property type="project" value="InterPro"/>
</dbReference>
<reference evidence="7" key="1">
    <citation type="submission" date="2022-12" db="EMBL/GenBank/DDBJ databases">
        <title>Draft genome assemblies for two species of Escallonia (Escalloniales).</title>
        <authorList>
            <person name="Chanderbali A."/>
            <person name="Dervinis C."/>
            <person name="Anghel I."/>
            <person name="Soltis D."/>
            <person name="Soltis P."/>
            <person name="Zapata F."/>
        </authorList>
    </citation>
    <scope>NUCLEOTIDE SEQUENCE</scope>
    <source>
        <strain evidence="7">UCBG64.0493</strain>
        <tissue evidence="7">Leaf</tissue>
    </source>
</reference>
<dbReference type="SUPFAM" id="SSF54695">
    <property type="entry name" value="POZ domain"/>
    <property type="match status" value="1"/>
</dbReference>
<dbReference type="AlphaFoldDB" id="A0AA88WGN3"/>
<dbReference type="PIRSF" id="PIRSF028729">
    <property type="entry name" value="E3_ubiquit_lig_SCF_Skp"/>
    <property type="match status" value="1"/>
</dbReference>
<comment type="caution">
    <text evidence="7">The sequence shown here is derived from an EMBL/GenBank/DDBJ whole genome shotgun (WGS) entry which is preliminary data.</text>
</comment>
<comment type="function">
    <text evidence="4">Involved in ubiquitination and subsequent proteasomal degradation of target proteins. Together with CUL1, RBX1 and a F-box protein, it forms a SCF E3 ubiquitin ligase complex. The functional specificity of this complex depends on the type of F-box protein. In the SCF complex, it serves as an adapter that links the F-box protein to CUL1.</text>
</comment>
<accession>A0AA88WGN3</accession>
<dbReference type="InterPro" id="IPR016073">
    <property type="entry name" value="Skp1_comp_POZ"/>
</dbReference>
<comment type="pathway">
    <text evidence="1 4">Protein modification; protein ubiquitination.</text>
</comment>
<dbReference type="InterPro" id="IPR016897">
    <property type="entry name" value="SKP1"/>
</dbReference>
<dbReference type="SUPFAM" id="SSF81382">
    <property type="entry name" value="Skp1 dimerisation domain-like"/>
    <property type="match status" value="1"/>
</dbReference>
<dbReference type="InterPro" id="IPR036296">
    <property type="entry name" value="SKP1-like_dim_sf"/>
</dbReference>
<dbReference type="InterPro" id="IPR016072">
    <property type="entry name" value="Skp1_comp_dimer"/>
</dbReference>
<dbReference type="EMBL" id="JAVXUP010000730">
    <property type="protein sequence ID" value="KAK3022070.1"/>
    <property type="molecule type" value="Genomic_DNA"/>
</dbReference>
<feature type="domain" description="SKP1 component dimerisation" evidence="5">
    <location>
        <begin position="101"/>
        <end position="145"/>
    </location>
</feature>
<evidence type="ECO:0000256" key="4">
    <source>
        <dbReference type="PIRNR" id="PIRNR028729"/>
    </source>
</evidence>
<dbReference type="CDD" id="cd18322">
    <property type="entry name" value="BTB_POZ_SKP1"/>
    <property type="match status" value="1"/>
</dbReference>
<evidence type="ECO:0000256" key="1">
    <source>
        <dbReference type="ARBA" id="ARBA00004906"/>
    </source>
</evidence>
<dbReference type="InterPro" id="IPR011333">
    <property type="entry name" value="SKP1/BTB/POZ_sf"/>
</dbReference>
<dbReference type="SMART" id="SM00512">
    <property type="entry name" value="Skp1"/>
    <property type="match status" value="1"/>
</dbReference>
<protein>
    <recommendedName>
        <fullName evidence="4">SKP1-like protein</fullName>
    </recommendedName>
</protein>
<gene>
    <name evidence="7" type="ORF">RJ639_047338</name>
</gene>
<dbReference type="GO" id="GO:0016567">
    <property type="term" value="P:protein ubiquitination"/>
    <property type="evidence" value="ECO:0007669"/>
    <property type="project" value="UniProtKB-UniRule"/>
</dbReference>
<feature type="domain" description="SKP1 component POZ" evidence="6">
    <location>
        <begin position="5"/>
        <end position="59"/>
    </location>
</feature>
<dbReference type="GO" id="GO:0009867">
    <property type="term" value="P:jasmonic acid mediated signaling pathway"/>
    <property type="evidence" value="ECO:0007669"/>
    <property type="project" value="UniProtKB-ARBA"/>
</dbReference>
<dbReference type="Pfam" id="PF03931">
    <property type="entry name" value="Skp1_POZ"/>
    <property type="match status" value="1"/>
</dbReference>
<organism evidence="7 8">
    <name type="scientific">Escallonia herrerae</name>
    <dbReference type="NCBI Taxonomy" id="1293975"/>
    <lineage>
        <taxon>Eukaryota</taxon>
        <taxon>Viridiplantae</taxon>
        <taxon>Streptophyta</taxon>
        <taxon>Embryophyta</taxon>
        <taxon>Tracheophyta</taxon>
        <taxon>Spermatophyta</taxon>
        <taxon>Magnoliopsida</taxon>
        <taxon>eudicotyledons</taxon>
        <taxon>Gunneridae</taxon>
        <taxon>Pentapetalae</taxon>
        <taxon>asterids</taxon>
        <taxon>campanulids</taxon>
        <taxon>Escalloniales</taxon>
        <taxon>Escalloniaceae</taxon>
        <taxon>Escallonia</taxon>
    </lineage>
</organism>
<name>A0AA88WGN3_9ASTE</name>
<proteinExistence type="inferred from homology"/>
<evidence type="ECO:0000259" key="6">
    <source>
        <dbReference type="Pfam" id="PF03931"/>
    </source>
</evidence>
<evidence type="ECO:0000256" key="3">
    <source>
        <dbReference type="ARBA" id="ARBA00022786"/>
    </source>
</evidence>
<sequence>MLTPKSSDGQEFIVEESVILQSLTIKNMVDDDCAKGKIPLPNVDGKCLAKVIEYCKAHADQGAEEEDTKEFNMETSRLGHNDRFGPVFDLLLASNYLNIRGLLDKCSQRVADMTEEKQPQEIRKIFDIKKDFTPDEEEEVRKGNE</sequence>